<dbReference type="OrthoDB" id="5866055at2759"/>
<dbReference type="EMBL" id="UYRR01006264">
    <property type="protein sequence ID" value="VDK22475.1"/>
    <property type="molecule type" value="Genomic_DNA"/>
</dbReference>
<evidence type="ECO:0000313" key="2">
    <source>
        <dbReference type="Proteomes" id="UP000267096"/>
    </source>
</evidence>
<keyword evidence="2" id="KW-1185">Reference proteome</keyword>
<accession>A0A0M3J8V9</accession>
<dbReference type="Proteomes" id="UP000267096">
    <property type="component" value="Unassembled WGS sequence"/>
</dbReference>
<sequence>MPFSTIRLTHNCQLIAFSTMPGSGSTAFSALIQSSDPTTRNILVLSEMDALSAIAVHLADFSWTLQKIRSLLLASLRFITKDQLPDQMIILKMRFFDFVSIYLSLRFISFKTLPLFSRFSMISSQKTWK</sequence>
<reference evidence="3" key="1">
    <citation type="submission" date="2017-02" db="UniProtKB">
        <authorList>
            <consortium name="WormBaseParasite"/>
        </authorList>
    </citation>
    <scope>IDENTIFICATION</scope>
</reference>
<organism evidence="3">
    <name type="scientific">Anisakis simplex</name>
    <name type="common">Herring worm</name>
    <dbReference type="NCBI Taxonomy" id="6269"/>
    <lineage>
        <taxon>Eukaryota</taxon>
        <taxon>Metazoa</taxon>
        <taxon>Ecdysozoa</taxon>
        <taxon>Nematoda</taxon>
        <taxon>Chromadorea</taxon>
        <taxon>Rhabditida</taxon>
        <taxon>Spirurina</taxon>
        <taxon>Ascaridomorpha</taxon>
        <taxon>Ascaridoidea</taxon>
        <taxon>Anisakidae</taxon>
        <taxon>Anisakis</taxon>
        <taxon>Anisakis simplex complex</taxon>
    </lineage>
</organism>
<dbReference type="WBParaSite" id="ASIM_0000401801-mRNA-1">
    <property type="protein sequence ID" value="ASIM_0000401801-mRNA-1"/>
    <property type="gene ID" value="ASIM_0000401801"/>
</dbReference>
<dbReference type="AlphaFoldDB" id="A0A0M3J8V9"/>
<protein>
    <submittedName>
        <fullName evidence="3">ATPase domain-containing protein</fullName>
    </submittedName>
</protein>
<gene>
    <name evidence="1" type="ORF">ASIM_LOCUS3841</name>
</gene>
<evidence type="ECO:0000313" key="1">
    <source>
        <dbReference type="EMBL" id="VDK22475.1"/>
    </source>
</evidence>
<reference evidence="1 2" key="2">
    <citation type="submission" date="2018-11" db="EMBL/GenBank/DDBJ databases">
        <authorList>
            <consortium name="Pathogen Informatics"/>
        </authorList>
    </citation>
    <scope>NUCLEOTIDE SEQUENCE [LARGE SCALE GENOMIC DNA]</scope>
</reference>
<evidence type="ECO:0000313" key="3">
    <source>
        <dbReference type="WBParaSite" id="ASIM_0000401801-mRNA-1"/>
    </source>
</evidence>
<proteinExistence type="predicted"/>
<name>A0A0M3J8V9_ANISI</name>